<dbReference type="EMBL" id="CADCVG010000079">
    <property type="protein sequence ID" value="CAA9457771.1"/>
    <property type="molecule type" value="Genomic_DNA"/>
</dbReference>
<reference evidence="1" key="1">
    <citation type="submission" date="2020-02" db="EMBL/GenBank/DDBJ databases">
        <authorList>
            <person name="Meier V. D."/>
        </authorList>
    </citation>
    <scope>NUCLEOTIDE SEQUENCE</scope>
    <source>
        <strain evidence="1">AVDCRST_MAG14</strain>
    </source>
</reference>
<dbReference type="InterPro" id="IPR014845">
    <property type="entry name" value="GYD/TTHA1554"/>
</dbReference>
<accession>A0A6J4R264</accession>
<evidence type="ECO:0000313" key="1">
    <source>
        <dbReference type="EMBL" id="CAA9457771.1"/>
    </source>
</evidence>
<dbReference type="AlphaFoldDB" id="A0A6J4R264"/>
<evidence type="ECO:0008006" key="2">
    <source>
        <dbReference type="Google" id="ProtNLM"/>
    </source>
</evidence>
<name>A0A6J4R264_9ACTN</name>
<organism evidence="1">
    <name type="scientific">uncultured Rubrobacteraceae bacterium</name>
    <dbReference type="NCBI Taxonomy" id="349277"/>
    <lineage>
        <taxon>Bacteria</taxon>
        <taxon>Bacillati</taxon>
        <taxon>Actinomycetota</taxon>
        <taxon>Rubrobacteria</taxon>
        <taxon>Rubrobacterales</taxon>
        <taxon>Rubrobacteraceae</taxon>
        <taxon>environmental samples</taxon>
    </lineage>
</organism>
<dbReference type="Pfam" id="PF08734">
    <property type="entry name" value="GYD"/>
    <property type="match status" value="1"/>
</dbReference>
<proteinExistence type="predicted"/>
<protein>
    <recommendedName>
        <fullName evidence="2">GYD domain-containing protein</fullName>
    </recommendedName>
</protein>
<gene>
    <name evidence="1" type="ORF">AVDCRST_MAG14-1886</name>
</gene>
<sequence length="102" mass="11407">MPYYVALINWTDQGIRNVRDTLQRADRADQLGEKYGVRLERLYWTVGPYDLIGILEAPDVESVSAYGLELGATGSVRTTILRAYEREEMSGIIERLGPAAAT</sequence>